<dbReference type="Pfam" id="PF03641">
    <property type="entry name" value="Lysine_decarbox"/>
    <property type="match status" value="1"/>
</dbReference>
<dbReference type="Gene3D" id="3.40.50.450">
    <property type="match status" value="1"/>
</dbReference>
<sequence>MNTKEKKVRKFLSKQIQQLNNIVADLDTVITDMGTEFYRVSIFGSARIKPDTKEYKGVYTLAKELAENGADIVTGGGPGLMEAANAGVKEGSSSKSKSFGIRIDLPFETTPNDHLDIRFYHKRFSSRLDEFMRISHAVVVTPGGIGTLLELLYTWQLIQVNHISSRPIILVGDMWNGFFDWIKSEPLKAQLLDKADLDNIIIVKNVHEVTKLLKPEIKAFYVNKFKSKS</sequence>
<dbReference type="InterPro" id="IPR052341">
    <property type="entry name" value="LOG_family_nucleotidases"/>
</dbReference>
<name>A0A381QRJ0_9ZZZZ</name>
<protein>
    <submittedName>
        <fullName evidence="1">Uncharacterized protein</fullName>
    </submittedName>
</protein>
<gene>
    <name evidence="1" type="ORF">METZ01_LOCUS34839</name>
</gene>
<dbReference type="InterPro" id="IPR031100">
    <property type="entry name" value="LOG_fam"/>
</dbReference>
<dbReference type="AlphaFoldDB" id="A0A381QRJ0"/>
<proteinExistence type="predicted"/>
<organism evidence="1">
    <name type="scientific">marine metagenome</name>
    <dbReference type="NCBI Taxonomy" id="408172"/>
    <lineage>
        <taxon>unclassified sequences</taxon>
        <taxon>metagenomes</taxon>
        <taxon>ecological metagenomes</taxon>
    </lineage>
</organism>
<dbReference type="PANTHER" id="PTHR43393">
    <property type="entry name" value="CYTOKININ RIBOSIDE 5'-MONOPHOSPHATE PHOSPHORIBOHYDROLASE"/>
    <property type="match status" value="1"/>
</dbReference>
<dbReference type="GO" id="GO:0005829">
    <property type="term" value="C:cytosol"/>
    <property type="evidence" value="ECO:0007669"/>
    <property type="project" value="TreeGrafter"/>
</dbReference>
<dbReference type="SUPFAM" id="SSF102405">
    <property type="entry name" value="MCP/YpsA-like"/>
    <property type="match status" value="1"/>
</dbReference>
<reference evidence="1" key="1">
    <citation type="submission" date="2018-05" db="EMBL/GenBank/DDBJ databases">
        <authorList>
            <person name="Lanie J.A."/>
            <person name="Ng W.-L."/>
            <person name="Kazmierczak K.M."/>
            <person name="Andrzejewski T.M."/>
            <person name="Davidsen T.M."/>
            <person name="Wayne K.J."/>
            <person name="Tettelin H."/>
            <person name="Glass J.I."/>
            <person name="Rusch D."/>
            <person name="Podicherti R."/>
            <person name="Tsui H.-C.T."/>
            <person name="Winkler M.E."/>
        </authorList>
    </citation>
    <scope>NUCLEOTIDE SEQUENCE</scope>
</reference>
<dbReference type="PANTHER" id="PTHR43393:SF3">
    <property type="entry name" value="LYSINE DECARBOXYLASE-LIKE PROTEIN"/>
    <property type="match status" value="1"/>
</dbReference>
<evidence type="ECO:0000313" key="1">
    <source>
        <dbReference type="EMBL" id="SUZ81985.1"/>
    </source>
</evidence>
<accession>A0A381QRJ0</accession>
<dbReference type="EMBL" id="UINC01001486">
    <property type="protein sequence ID" value="SUZ81985.1"/>
    <property type="molecule type" value="Genomic_DNA"/>
</dbReference>